<dbReference type="Gene3D" id="3.30.470.10">
    <property type="match status" value="1"/>
</dbReference>
<evidence type="ECO:0000313" key="2">
    <source>
        <dbReference type="EMBL" id="GAA0955893.1"/>
    </source>
</evidence>
<comment type="caution">
    <text evidence="2">The sequence shown here is derived from an EMBL/GenBank/DDBJ whole genome shotgun (WGS) entry which is preliminary data.</text>
</comment>
<comment type="similarity">
    <text evidence="1">Belongs to the class-IV pyridoxal-phosphate-dependent aminotransferase family.</text>
</comment>
<dbReference type="EMBL" id="BAAAHH010000017">
    <property type="protein sequence ID" value="GAA0955893.1"/>
    <property type="molecule type" value="Genomic_DNA"/>
</dbReference>
<proteinExistence type="inferred from homology"/>
<evidence type="ECO:0000256" key="1">
    <source>
        <dbReference type="ARBA" id="ARBA00009320"/>
    </source>
</evidence>
<dbReference type="InterPro" id="IPR050571">
    <property type="entry name" value="Class-IV_PLP-Dep_Aminotrnsfr"/>
</dbReference>
<dbReference type="InterPro" id="IPR043132">
    <property type="entry name" value="BCAT-like_C"/>
</dbReference>
<name>A0ABP4BW43_9ACTN</name>
<gene>
    <name evidence="2" type="ORF">GCM10009550_41340</name>
</gene>
<keyword evidence="2" id="KW-0032">Aminotransferase</keyword>
<dbReference type="InterPro" id="IPR036038">
    <property type="entry name" value="Aminotransferase-like"/>
</dbReference>
<organism evidence="2 3">
    <name type="scientific">Actinocorallia libanotica</name>
    <dbReference type="NCBI Taxonomy" id="46162"/>
    <lineage>
        <taxon>Bacteria</taxon>
        <taxon>Bacillati</taxon>
        <taxon>Actinomycetota</taxon>
        <taxon>Actinomycetes</taxon>
        <taxon>Streptosporangiales</taxon>
        <taxon>Thermomonosporaceae</taxon>
        <taxon>Actinocorallia</taxon>
    </lineage>
</organism>
<accession>A0ABP4BW43</accession>
<dbReference type="PANTHER" id="PTHR42743">
    <property type="entry name" value="AMINO-ACID AMINOTRANSFERASE"/>
    <property type="match status" value="1"/>
</dbReference>
<dbReference type="Gene3D" id="3.20.10.10">
    <property type="entry name" value="D-amino Acid Aminotransferase, subunit A, domain 2"/>
    <property type="match status" value="1"/>
</dbReference>
<evidence type="ECO:0000313" key="3">
    <source>
        <dbReference type="Proteomes" id="UP001500665"/>
    </source>
</evidence>
<dbReference type="RefSeq" id="WP_344242513.1">
    <property type="nucleotide sequence ID" value="NZ_BAAAHH010000017.1"/>
</dbReference>
<protein>
    <submittedName>
        <fullName evidence="2">Aminotransferase class IV family protein</fullName>
    </submittedName>
</protein>
<keyword evidence="3" id="KW-1185">Reference proteome</keyword>
<dbReference type="NCBIfam" id="NF006734">
    <property type="entry name" value="PRK09266.1"/>
    <property type="match status" value="1"/>
</dbReference>
<sequence>MALLNGQPAAPEVLQDLALSGYGHFTSMRAEEGCIRGLTHHLERLARDCRVVFGTDLDREQVRSCIRDAIAGRRGSLIVHVTVFEPAIGLAHSAAPAPPHIQVTSWLADPLPATPLRVQPQTYAREEPTVKHVGLFGPLRRRRTAVLAGFDDALFTDKAGFISEGTTWNIAFFDGERVVWPGSDILPGITMQLLKQVHERTVTSPVNLRHLPQMQAAFATSTASGVRAITAIGDHRLPADHEIFEVLRKEYQEIPAEPV</sequence>
<keyword evidence="2" id="KW-0808">Transferase</keyword>
<dbReference type="PANTHER" id="PTHR42743:SF13">
    <property type="entry name" value="P-LOOP CONTAINING NUCLEOSIDE TRIPHOSPHATE HYDROLASE PROTEIN"/>
    <property type="match status" value="1"/>
</dbReference>
<reference evidence="3" key="1">
    <citation type="journal article" date="2019" name="Int. J. Syst. Evol. Microbiol.">
        <title>The Global Catalogue of Microorganisms (GCM) 10K type strain sequencing project: providing services to taxonomists for standard genome sequencing and annotation.</title>
        <authorList>
            <consortium name="The Broad Institute Genomics Platform"/>
            <consortium name="The Broad Institute Genome Sequencing Center for Infectious Disease"/>
            <person name="Wu L."/>
            <person name="Ma J."/>
        </authorList>
    </citation>
    <scope>NUCLEOTIDE SEQUENCE [LARGE SCALE GENOMIC DNA]</scope>
    <source>
        <strain evidence="3">JCM 10696</strain>
    </source>
</reference>
<dbReference type="SUPFAM" id="SSF56752">
    <property type="entry name" value="D-aminoacid aminotransferase-like PLP-dependent enzymes"/>
    <property type="match status" value="1"/>
</dbReference>
<dbReference type="GO" id="GO:0008483">
    <property type="term" value="F:transaminase activity"/>
    <property type="evidence" value="ECO:0007669"/>
    <property type="project" value="UniProtKB-KW"/>
</dbReference>
<dbReference type="Pfam" id="PF01063">
    <property type="entry name" value="Aminotran_4"/>
    <property type="match status" value="1"/>
</dbReference>
<dbReference type="Proteomes" id="UP001500665">
    <property type="component" value="Unassembled WGS sequence"/>
</dbReference>
<dbReference type="InterPro" id="IPR001544">
    <property type="entry name" value="Aminotrans_IV"/>
</dbReference>
<dbReference type="InterPro" id="IPR043131">
    <property type="entry name" value="BCAT-like_N"/>
</dbReference>